<sequence>MRLLIIGATGMVGQAVLREALLAADVTQVHTLGRSPAGTAPWARTPNAAKLREHLQPDLFALFGVGAPDGEAVLPEPLAAELREVDACCFCLGVSAAGLDEAAYARFNHDLPLAAARALQVLNPAMTFLYVSGAGTDTTERGRSMWARVKGRTENALLRVGFRAVYLLRPGVIVPLDGIHSKTGFYDWFYRLTGPLLWLARHALPGQVLDTRRLGRAMLVLASQGASKPVLESPDLQALSLLRPATSGGASRG</sequence>
<reference evidence="1 2" key="1">
    <citation type="journal article" date="2019" name="Int. J. Syst. Evol. Microbiol.">
        <title>The Global Catalogue of Microorganisms (GCM) 10K type strain sequencing project: providing services to taxonomists for standard genome sequencing and annotation.</title>
        <authorList>
            <consortium name="The Broad Institute Genomics Platform"/>
            <consortium name="The Broad Institute Genome Sequencing Center for Infectious Disease"/>
            <person name="Wu L."/>
            <person name="Ma J."/>
        </authorList>
    </citation>
    <scope>NUCLEOTIDE SEQUENCE [LARGE SCALE GENOMIC DNA]</scope>
    <source>
        <strain evidence="1 2">JCM 15503</strain>
    </source>
</reference>
<dbReference type="Gene3D" id="3.40.50.720">
    <property type="entry name" value="NAD(P)-binding Rossmann-like Domain"/>
    <property type="match status" value="1"/>
</dbReference>
<dbReference type="SUPFAM" id="SSF51735">
    <property type="entry name" value="NAD(P)-binding Rossmann-fold domains"/>
    <property type="match status" value="1"/>
</dbReference>
<dbReference type="PANTHER" id="PTHR14097">
    <property type="entry name" value="OXIDOREDUCTASE HTATIP2"/>
    <property type="match status" value="1"/>
</dbReference>
<accession>A0ABN1KGG6</accession>
<dbReference type="InterPro" id="IPR036291">
    <property type="entry name" value="NAD(P)-bd_dom_sf"/>
</dbReference>
<organism evidence="1 2">
    <name type="scientific">Ideonella azotifigens</name>
    <dbReference type="NCBI Taxonomy" id="513160"/>
    <lineage>
        <taxon>Bacteria</taxon>
        <taxon>Pseudomonadati</taxon>
        <taxon>Pseudomonadota</taxon>
        <taxon>Betaproteobacteria</taxon>
        <taxon>Burkholderiales</taxon>
        <taxon>Sphaerotilaceae</taxon>
        <taxon>Ideonella</taxon>
    </lineage>
</organism>
<evidence type="ECO:0000313" key="1">
    <source>
        <dbReference type="EMBL" id="GAA0766056.1"/>
    </source>
</evidence>
<name>A0ABN1KGG6_9BURK</name>
<dbReference type="PANTHER" id="PTHR14097:SF8">
    <property type="entry name" value="NAD(P)-BINDING DOMAIN-CONTAINING PROTEIN"/>
    <property type="match status" value="1"/>
</dbReference>
<proteinExistence type="predicted"/>
<protein>
    <submittedName>
        <fullName evidence="1">Epimerase</fullName>
    </submittedName>
</protein>
<keyword evidence="2" id="KW-1185">Reference proteome</keyword>
<evidence type="ECO:0000313" key="2">
    <source>
        <dbReference type="Proteomes" id="UP001500279"/>
    </source>
</evidence>
<comment type="caution">
    <text evidence="1">The sequence shown here is derived from an EMBL/GenBank/DDBJ whole genome shotgun (WGS) entry which is preliminary data.</text>
</comment>
<gene>
    <name evidence="1" type="ORF">GCM10009107_53790</name>
</gene>
<dbReference type="EMBL" id="BAAAEW010000042">
    <property type="protein sequence ID" value="GAA0766056.1"/>
    <property type="molecule type" value="Genomic_DNA"/>
</dbReference>
<dbReference type="RefSeq" id="WP_231010894.1">
    <property type="nucleotide sequence ID" value="NZ_BAAAEW010000042.1"/>
</dbReference>
<dbReference type="Proteomes" id="UP001500279">
    <property type="component" value="Unassembled WGS sequence"/>
</dbReference>